<dbReference type="Pfam" id="PF04070">
    <property type="entry name" value="DUF378"/>
    <property type="match status" value="1"/>
</dbReference>
<keyword evidence="1" id="KW-0812">Transmembrane</keyword>
<sequence length="101" mass="10445">MYCRGTCWGGCSVHKICSILLLVGGLNWGLTGVGMLVGSNWNVIDLLLGENWPGVEAIIYLVIGVAALVGIFGCKCKKCLAACAACVSDSGKMGSGMEGKM</sequence>
<proteinExistence type="predicted"/>
<feature type="transmembrane region" description="Helical" evidence="1">
    <location>
        <begin position="57"/>
        <end position="74"/>
    </location>
</feature>
<keyword evidence="1" id="KW-0472">Membrane</keyword>
<gene>
    <name evidence="2" type="ORF">UV76_C0019G0014</name>
</gene>
<name>A0A0G1DNN2_9BACT</name>
<evidence type="ECO:0000313" key="3">
    <source>
        <dbReference type="Proteomes" id="UP000034646"/>
    </source>
</evidence>
<dbReference type="STRING" id="1618738.UV76_C0019G0014"/>
<dbReference type="InterPro" id="IPR007211">
    <property type="entry name" value="DUF378"/>
</dbReference>
<comment type="caution">
    <text evidence="2">The sequence shown here is derived from an EMBL/GenBank/DDBJ whole genome shotgun (WGS) entry which is preliminary data.</text>
</comment>
<keyword evidence="1" id="KW-1133">Transmembrane helix</keyword>
<feature type="transmembrane region" description="Helical" evidence="1">
    <location>
        <begin position="12"/>
        <end position="37"/>
    </location>
</feature>
<reference evidence="2 3" key="1">
    <citation type="journal article" date="2015" name="Nature">
        <title>rRNA introns, odd ribosomes, and small enigmatic genomes across a large radiation of phyla.</title>
        <authorList>
            <person name="Brown C.T."/>
            <person name="Hug L.A."/>
            <person name="Thomas B.C."/>
            <person name="Sharon I."/>
            <person name="Castelle C.J."/>
            <person name="Singh A."/>
            <person name="Wilkins M.J."/>
            <person name="Williams K.H."/>
            <person name="Banfield J.F."/>
        </authorList>
    </citation>
    <scope>NUCLEOTIDE SEQUENCE [LARGE SCALE GENOMIC DNA]</scope>
</reference>
<dbReference type="Proteomes" id="UP000034646">
    <property type="component" value="Unassembled WGS sequence"/>
</dbReference>
<evidence type="ECO:0000313" key="2">
    <source>
        <dbReference type="EMBL" id="KKS99505.1"/>
    </source>
</evidence>
<protein>
    <recommendedName>
        <fullName evidence="4">DUF378 domain-containing protein</fullName>
    </recommendedName>
</protein>
<organism evidence="2 3">
    <name type="scientific">Candidatus Nomurabacteria bacterium GW2011_GWA2_43_15</name>
    <dbReference type="NCBI Taxonomy" id="1618738"/>
    <lineage>
        <taxon>Bacteria</taxon>
        <taxon>Candidatus Nomuraibacteriota</taxon>
    </lineage>
</organism>
<dbReference type="AlphaFoldDB" id="A0A0G1DNN2"/>
<evidence type="ECO:0000256" key="1">
    <source>
        <dbReference type="SAM" id="Phobius"/>
    </source>
</evidence>
<evidence type="ECO:0008006" key="4">
    <source>
        <dbReference type="Google" id="ProtNLM"/>
    </source>
</evidence>
<accession>A0A0G1DNN2</accession>
<dbReference type="EMBL" id="LCFS01000019">
    <property type="protein sequence ID" value="KKS99505.1"/>
    <property type="molecule type" value="Genomic_DNA"/>
</dbReference>